<keyword evidence="2" id="KW-1185">Reference proteome</keyword>
<dbReference type="Proteomes" id="UP000199112">
    <property type="component" value="Unassembled WGS sequence"/>
</dbReference>
<dbReference type="EMBL" id="FNWL01000002">
    <property type="protein sequence ID" value="SEH14290.1"/>
    <property type="molecule type" value="Genomic_DNA"/>
</dbReference>
<name>A0A1H6FVI1_9EURY</name>
<proteinExistence type="predicted"/>
<dbReference type="AlphaFoldDB" id="A0A1H6FVI1"/>
<protein>
    <submittedName>
        <fullName evidence="1">Uncharacterized protein</fullName>
    </submittedName>
</protein>
<accession>A0A1H6FVI1</accession>
<reference evidence="2" key="1">
    <citation type="submission" date="2016-10" db="EMBL/GenBank/DDBJ databases">
        <authorList>
            <person name="Varghese N."/>
            <person name="Submissions S."/>
        </authorList>
    </citation>
    <scope>NUCLEOTIDE SEQUENCE [LARGE SCALE GENOMIC DNA]</scope>
    <source>
        <strain evidence="2">CGMCC 1.8981</strain>
    </source>
</reference>
<evidence type="ECO:0000313" key="1">
    <source>
        <dbReference type="EMBL" id="SEH14290.1"/>
    </source>
</evidence>
<dbReference type="RefSeq" id="WP_175459704.1">
    <property type="nucleotide sequence ID" value="NZ_FNWL01000002.1"/>
</dbReference>
<evidence type="ECO:0000313" key="2">
    <source>
        <dbReference type="Proteomes" id="UP000199112"/>
    </source>
</evidence>
<organism evidence="1 2">
    <name type="scientific">Natronorubrum sediminis</name>
    <dbReference type="NCBI Taxonomy" id="640943"/>
    <lineage>
        <taxon>Archaea</taxon>
        <taxon>Methanobacteriati</taxon>
        <taxon>Methanobacteriota</taxon>
        <taxon>Stenosarchaea group</taxon>
        <taxon>Halobacteria</taxon>
        <taxon>Halobacteriales</taxon>
        <taxon>Natrialbaceae</taxon>
        <taxon>Natronorubrum</taxon>
    </lineage>
</organism>
<gene>
    <name evidence="1" type="ORF">SAMN04487967_1533</name>
</gene>
<dbReference type="OrthoDB" id="176261at2157"/>
<sequence length="51" mass="5782">MYKYCLECDWYASTDAGQTPREVSEDAIDHFVETGHAVDSIRLPPPIVLQN</sequence>